<gene>
    <name evidence="1" type="ORF">METZ01_LOCUS174491</name>
</gene>
<accession>A0A382C8C3</accession>
<dbReference type="SUPFAM" id="SSF56935">
    <property type="entry name" value="Porins"/>
    <property type="match status" value="1"/>
</dbReference>
<name>A0A382C8C3_9ZZZZ</name>
<organism evidence="1">
    <name type="scientific">marine metagenome</name>
    <dbReference type="NCBI Taxonomy" id="408172"/>
    <lineage>
        <taxon>unclassified sequences</taxon>
        <taxon>metagenomes</taxon>
        <taxon>ecological metagenomes</taxon>
    </lineage>
</organism>
<evidence type="ECO:0000313" key="1">
    <source>
        <dbReference type="EMBL" id="SVB21637.1"/>
    </source>
</evidence>
<reference evidence="1" key="1">
    <citation type="submission" date="2018-05" db="EMBL/GenBank/DDBJ databases">
        <authorList>
            <person name="Lanie J.A."/>
            <person name="Ng W.-L."/>
            <person name="Kazmierczak K.M."/>
            <person name="Andrzejewski T.M."/>
            <person name="Davidsen T.M."/>
            <person name="Wayne K.J."/>
            <person name="Tettelin H."/>
            <person name="Glass J.I."/>
            <person name="Rusch D."/>
            <person name="Podicherti R."/>
            <person name="Tsui H.-C.T."/>
            <person name="Winkler M.E."/>
        </authorList>
    </citation>
    <scope>NUCLEOTIDE SEQUENCE</scope>
</reference>
<protein>
    <recommendedName>
        <fullName evidence="2">PorV/PorQ family protein</fullName>
    </recommendedName>
</protein>
<evidence type="ECO:0008006" key="2">
    <source>
        <dbReference type="Google" id="ProtNLM"/>
    </source>
</evidence>
<sequence>MLSIYNDMKYNVMLSASILTICIIFSDIVFTQDPPDPPDAVTKVGTSAANWLKIDSGVRGMGMGGSQAASGRGLSGAYYNPASIAFIEKSEVYYSKSNYLAGITHNTLGYGTKLTPTDYFALHLFYLDSGEMEVTTAPSPDGIGEYFNVMDLSLRIMYGKQLTDRLRIGASIKYIREEIYTTQMQSFVFDLGSNFNTGVMGIKLGMSVSNFGPDVQFTGEGLDVIVPDTTDISGRLAKITQKFSVPLVFRLGVEKDLLNEEGDNHLIVTLDGINPIDYTVYGGVGFEYSWQNMAFIRGGTRLYHDTAGLSLGGGLKWNMFAVDYAYVNYGILEETHQFGISLNF</sequence>
<dbReference type="Gene3D" id="2.40.160.60">
    <property type="entry name" value="Outer membrane protein transport protein (OMPP1/FadL/TodX)"/>
    <property type="match status" value="1"/>
</dbReference>
<dbReference type="AlphaFoldDB" id="A0A382C8C3"/>
<dbReference type="NCBIfam" id="NF033709">
    <property type="entry name" value="PorV_fam"/>
    <property type="match status" value="1"/>
</dbReference>
<dbReference type="EMBL" id="UINC01033024">
    <property type="protein sequence ID" value="SVB21637.1"/>
    <property type="molecule type" value="Genomic_DNA"/>
</dbReference>
<proteinExistence type="predicted"/>